<comment type="caution">
    <text evidence="3">The sequence shown here is derived from an EMBL/GenBank/DDBJ whole genome shotgun (WGS) entry which is preliminary data.</text>
</comment>
<dbReference type="EMBL" id="JAEHOE010000034">
    <property type="protein sequence ID" value="KAG2493978.1"/>
    <property type="molecule type" value="Genomic_DNA"/>
</dbReference>
<evidence type="ECO:0000313" key="4">
    <source>
        <dbReference type="Proteomes" id="UP000612055"/>
    </source>
</evidence>
<feature type="region of interest" description="Disordered" evidence="2">
    <location>
        <begin position="428"/>
        <end position="450"/>
    </location>
</feature>
<gene>
    <name evidence="3" type="ORF">HYH03_007905</name>
</gene>
<evidence type="ECO:0000313" key="3">
    <source>
        <dbReference type="EMBL" id="KAG2493978.1"/>
    </source>
</evidence>
<dbReference type="OrthoDB" id="538196at2759"/>
<dbReference type="Proteomes" id="UP000612055">
    <property type="component" value="Unassembled WGS sequence"/>
</dbReference>
<evidence type="ECO:0000256" key="2">
    <source>
        <dbReference type="SAM" id="MobiDB-lite"/>
    </source>
</evidence>
<feature type="compositionally biased region" description="Low complexity" evidence="2">
    <location>
        <begin position="1530"/>
        <end position="1554"/>
    </location>
</feature>
<feature type="coiled-coil region" evidence="1">
    <location>
        <begin position="860"/>
        <end position="887"/>
    </location>
</feature>
<sequence>MDQLAAALAQQRALAEEGVEAQPTDLLAAATAFFKWRQAALKANFRRELEGILEEVAQEEEEKAKLQKLLDKTQERLDDTNQALSRVSNDYKVALVHMDQLRTQNDELFKTLEAAEGASRTHAEQARTASIMHQEEVKRRQEETRRSALEIEALREQVSAGISQHTGLLEKLTERDKELAEVTQEGLHHKRNASRLQEEVERLEAICRATGERAAAAEAQAATRGEQIGRLYAELSALRERYHVELSELKAARISASEVERMRERMDSMQSSSDSMVAARDELRASLEGVMAKLAAAEQRLKRQAHAATMRDAVIDAITTIGREITRDSDESYILQVTTKLSAELDLAMANNADMAERLAASDAVIAQQQGHVRRIAEECGGLEQQLREAREHRDEQHRINAELSAELRRMAAEYALGPILILDRDGNLVPQESPERPPPSATAPATSQMEAQSTAVRVILADKAFGLGALSQAIAAHPGSVQSVRAQLADCRSLAEALKADVDEVSQLLTVRPFEGEELARKLPQLQERLANTESCLVASREDLSLKQVHAVNMEARLLAAESALRGGSSLLQGWSGLLAEVAAAEDGRLEPDVRLGLREELKTREDVLHRAVMDLAATAPPLLGGDPGYAAAQVAMREAGNAMMELALTLGDRLVDAPATRSRVLATEQLLMERAGQLARFREVLAKLPGEIADMVERLTAVIPDVQCIGPAVEEMLRCVQHFMAAGKEQVVDVVALQGEVLMLRGLLRTKDLTIKSLEEVGSGLRTGSPTKRALKMVPLEALHASERSRDAVAQEKAALQTRLVDQRVQLVAARHRIVNYMAALREACEKAECFYKWRCVTATFKSERDHAAMLAAQDEQEKVVKECRLQVARLEDELEKALAVHGEEVARLTSAHTTEVAQLTKEHESQTFNMRLEHAEEVKALKEAALKASTTRVDVLRRMMKERTARWRELLAYATLYYWRFRCKRQAEARARWRKWADRLRALDEPDNPTYRELLFGPRMTLARRLRLRRLLADPDLLLPKAMTGADIARMILRAWRGWAYIKRQAHKLDALTAAVPAFIDNIGDRRRLERAWLALRLWTAGSATARAHEAIRDYENATAEANAAKAAAESAVANMADELERQRQATAEAEAAAADAAAAAAAAQEAATQAGQIMAAGGYGTDGGQGYGMGTGMGMGMGGGAYGHGMPPGAAEVGTQYLPNVHTVLSGGGYAPAHVAAADAVAAAQAAGMDVGMHPMNTALQHPGYVQIPRLSDGSMALPIDMQPSSGGYLSSGPSGGGAGSQIAAWSDLSQGGMPPVTGPSQARLDAQARRRSSSAGRRRSSAQGNARVSGTGRSSTAGQQTGGGAVATLAERAGRLAAAVDAIQAGVQDTAALLSPRTKVLQTGPDSASDLGAAMDQSLAPRSTGGGSRPGSPVRRIQGDGTLAIEYMPKVSEGGYSASPPHSPTLAPRPSDERGALAESGDGPSGRMPSMAGYGSAPEGQTGRMSVPGGTGMYGTGGGAGPGAAPFLDFTAVQSGGGASGRPPRSSAGGPRPSTGGTGTGNTNSVQVLLSRLPGRNRPLREDGRSIRRVVSGSDGGPGPTSGRPSGDGTRSTGGGGYGHVSSRLHEETVSTIAKKRLAGRPPERGAANLASMPPAPLATVAGPVGMMLPPNTNTPGPVSLRQMEGVPQAASLRGGMGTASGIALQATAWPHVPASVLPGPGGPGPNTADLVRRRGDPYAAPSAPYVPSIDVPLPPPFPAPIQSQAVVTSQLAQPPYDQALQLPTAAVLPSKGGKVVRFERMTPPPPGAGGGTAALLTGEGSPGSEGLVLVDGEREGTSGGGGPAGHTTYISLPSPVKVSIRLPGPL</sequence>
<name>A0A836C010_9CHLO</name>
<dbReference type="PANTHER" id="PTHR45615">
    <property type="entry name" value="MYOSIN HEAVY CHAIN, NON-MUSCLE"/>
    <property type="match status" value="1"/>
</dbReference>
<feature type="compositionally biased region" description="Gly residues" evidence="2">
    <location>
        <begin position="1498"/>
        <end position="1511"/>
    </location>
</feature>
<protein>
    <submittedName>
        <fullName evidence="3">Uncharacterized protein</fullName>
    </submittedName>
</protein>
<feature type="coiled-coil region" evidence="1">
    <location>
        <begin position="1095"/>
        <end position="1140"/>
    </location>
</feature>
<feature type="region of interest" description="Disordered" evidence="2">
    <location>
        <begin position="1264"/>
        <end position="1352"/>
    </location>
</feature>
<feature type="region of interest" description="Disordered" evidence="2">
    <location>
        <begin position="1406"/>
        <end position="1426"/>
    </location>
</feature>
<feature type="coiled-coil region" evidence="1">
    <location>
        <begin position="280"/>
        <end position="307"/>
    </location>
</feature>
<organism evidence="3 4">
    <name type="scientific">Edaphochlamys debaryana</name>
    <dbReference type="NCBI Taxonomy" id="47281"/>
    <lineage>
        <taxon>Eukaryota</taxon>
        <taxon>Viridiplantae</taxon>
        <taxon>Chlorophyta</taxon>
        <taxon>core chlorophytes</taxon>
        <taxon>Chlorophyceae</taxon>
        <taxon>CS clade</taxon>
        <taxon>Chlamydomonadales</taxon>
        <taxon>Chlamydomonadales incertae sedis</taxon>
        <taxon>Edaphochlamys</taxon>
    </lineage>
</organism>
<feature type="compositionally biased region" description="Low complexity" evidence="2">
    <location>
        <begin position="1330"/>
        <end position="1348"/>
    </location>
</feature>
<feature type="compositionally biased region" description="Basic residues" evidence="2">
    <location>
        <begin position="1318"/>
        <end position="1329"/>
    </location>
</feature>
<dbReference type="PANTHER" id="PTHR45615:SF66">
    <property type="entry name" value="CARD DOMAIN-CONTAINING PROTEIN"/>
    <property type="match status" value="1"/>
</dbReference>
<keyword evidence="1" id="KW-0175">Coiled coil</keyword>
<evidence type="ECO:0000256" key="1">
    <source>
        <dbReference type="SAM" id="Coils"/>
    </source>
</evidence>
<accession>A0A836C010</accession>
<feature type="compositionally biased region" description="Low complexity" evidence="2">
    <location>
        <begin position="1590"/>
        <end position="1600"/>
    </location>
</feature>
<feature type="coiled-coil region" evidence="1">
    <location>
        <begin position="373"/>
        <end position="407"/>
    </location>
</feature>
<feature type="coiled-coil region" evidence="1">
    <location>
        <begin position="193"/>
        <end position="220"/>
    </location>
</feature>
<keyword evidence="4" id="KW-1185">Reference proteome</keyword>
<feature type="coiled-coil region" evidence="1">
    <location>
        <begin position="42"/>
        <end position="152"/>
    </location>
</feature>
<feature type="region of interest" description="Disordered" evidence="2">
    <location>
        <begin position="1441"/>
        <end position="1617"/>
    </location>
</feature>
<reference evidence="3" key="1">
    <citation type="journal article" date="2020" name="bioRxiv">
        <title>Comparative genomics of Chlamydomonas.</title>
        <authorList>
            <person name="Craig R.J."/>
            <person name="Hasan A.R."/>
            <person name="Ness R.W."/>
            <person name="Keightley P.D."/>
        </authorList>
    </citation>
    <scope>NUCLEOTIDE SEQUENCE</scope>
    <source>
        <strain evidence="3">CCAP 11/70</strain>
    </source>
</reference>
<proteinExistence type="predicted"/>